<dbReference type="SUPFAM" id="SSF158544">
    <property type="entry name" value="GspK insert domain-like"/>
    <property type="match status" value="2"/>
</dbReference>
<evidence type="ECO:0000256" key="9">
    <source>
        <dbReference type="ARBA" id="ARBA00023136"/>
    </source>
</evidence>
<dbReference type="SUPFAM" id="SSF54523">
    <property type="entry name" value="Pili subunits"/>
    <property type="match status" value="1"/>
</dbReference>
<dbReference type="Gene3D" id="3.30.1300.30">
    <property type="entry name" value="GSPII I/J protein-like"/>
    <property type="match status" value="1"/>
</dbReference>
<protein>
    <submittedName>
        <fullName evidence="12">Type II secretion system minor pseudopilin GspK</fullName>
    </submittedName>
</protein>
<dbReference type="Pfam" id="PF03934">
    <property type="entry name" value="T2SSK"/>
    <property type="match status" value="1"/>
</dbReference>
<comment type="similarity">
    <text evidence="2">Belongs to the GSP K family.</text>
</comment>
<evidence type="ECO:0000256" key="6">
    <source>
        <dbReference type="ARBA" id="ARBA00022692"/>
    </source>
</evidence>
<dbReference type="InterPro" id="IPR045584">
    <property type="entry name" value="Pilin-like"/>
</dbReference>
<accession>A0ABU3KXE5</accession>
<dbReference type="InterPro" id="IPR049179">
    <property type="entry name" value="T2SSK_SAM-like_2nd"/>
</dbReference>
<evidence type="ECO:0000256" key="2">
    <source>
        <dbReference type="ARBA" id="ARBA00007246"/>
    </source>
</evidence>
<comment type="caution">
    <text evidence="12">The sequence shown here is derived from an EMBL/GenBank/DDBJ whole genome shotgun (WGS) entry which is preliminary data.</text>
</comment>
<feature type="domain" description="T2SS protein K first SAM-like" evidence="11">
    <location>
        <begin position="116"/>
        <end position="247"/>
    </location>
</feature>
<dbReference type="PIRSF" id="PIRSF002786">
    <property type="entry name" value="XcpX"/>
    <property type="match status" value="1"/>
</dbReference>
<dbReference type="InterPro" id="IPR005628">
    <property type="entry name" value="GspK"/>
</dbReference>
<proteinExistence type="inferred from homology"/>
<comment type="subcellular location">
    <subcellularLocation>
        <location evidence="1">Cell inner membrane</location>
    </subcellularLocation>
</comment>
<keyword evidence="9" id="KW-0472">Membrane</keyword>
<keyword evidence="7" id="KW-0653">Protein transport</keyword>
<gene>
    <name evidence="12" type="primary">gspK</name>
    <name evidence="12" type="ORF">NOG12_08795</name>
</gene>
<keyword evidence="13" id="KW-1185">Reference proteome</keyword>
<keyword evidence="8" id="KW-1133">Transmembrane helix</keyword>
<keyword evidence="4" id="KW-1003">Cell membrane</keyword>
<keyword evidence="3" id="KW-0813">Transport</keyword>
<dbReference type="EMBL" id="JANFPJ010000014">
    <property type="protein sequence ID" value="MDT7526173.1"/>
    <property type="molecule type" value="Genomic_DNA"/>
</dbReference>
<dbReference type="Gene3D" id="1.10.40.60">
    <property type="entry name" value="EpsJ-like"/>
    <property type="match status" value="2"/>
</dbReference>
<dbReference type="Pfam" id="PF21687">
    <property type="entry name" value="T2SSK_1st"/>
    <property type="match status" value="1"/>
</dbReference>
<evidence type="ECO:0000256" key="4">
    <source>
        <dbReference type="ARBA" id="ARBA00022475"/>
    </source>
</evidence>
<dbReference type="InterPro" id="IPR038072">
    <property type="entry name" value="GspK_central_sf"/>
</dbReference>
<dbReference type="RefSeq" id="WP_313933021.1">
    <property type="nucleotide sequence ID" value="NZ_JANFPJ010000014.1"/>
</dbReference>
<evidence type="ECO:0000256" key="3">
    <source>
        <dbReference type="ARBA" id="ARBA00022448"/>
    </source>
</evidence>
<dbReference type="NCBIfam" id="NF037980">
    <property type="entry name" value="T2SS_GspK"/>
    <property type="match status" value="1"/>
</dbReference>
<evidence type="ECO:0000256" key="7">
    <source>
        <dbReference type="ARBA" id="ARBA00022927"/>
    </source>
</evidence>
<evidence type="ECO:0000256" key="5">
    <source>
        <dbReference type="ARBA" id="ARBA00022519"/>
    </source>
</evidence>
<evidence type="ECO:0000313" key="12">
    <source>
        <dbReference type="EMBL" id="MDT7526173.1"/>
    </source>
</evidence>
<feature type="domain" description="T2SS protein K second SAM-like" evidence="10">
    <location>
        <begin position="254"/>
        <end position="306"/>
    </location>
</feature>
<dbReference type="PANTHER" id="PTHR38831:SF1">
    <property type="entry name" value="TYPE II SECRETION SYSTEM PROTEIN K-RELATED"/>
    <property type="match status" value="1"/>
</dbReference>
<organism evidence="12 13">
    <name type="scientific">Pseudidiomarina fusca</name>
    <dbReference type="NCBI Taxonomy" id="2965078"/>
    <lineage>
        <taxon>Bacteria</taxon>
        <taxon>Pseudomonadati</taxon>
        <taxon>Pseudomonadota</taxon>
        <taxon>Gammaproteobacteria</taxon>
        <taxon>Alteromonadales</taxon>
        <taxon>Idiomarinaceae</taxon>
        <taxon>Pseudidiomarina</taxon>
    </lineage>
</organism>
<keyword evidence="6" id="KW-0812">Transmembrane</keyword>
<reference evidence="12 13" key="1">
    <citation type="submission" date="2022-07" db="EMBL/GenBank/DDBJ databases">
        <title>Pseudidiomarina sp. nov, a marine bacterium isolated from Pacific Ocean.</title>
        <authorList>
            <person name="Wang Y."/>
        </authorList>
    </citation>
    <scope>NUCLEOTIDE SEQUENCE [LARGE SCALE GENOMIC DNA]</scope>
    <source>
        <strain evidence="12 13">GXY010</strain>
    </source>
</reference>
<evidence type="ECO:0000259" key="11">
    <source>
        <dbReference type="Pfam" id="PF21687"/>
    </source>
</evidence>
<dbReference type="PANTHER" id="PTHR38831">
    <property type="entry name" value="TYPE II SECRETION SYSTEM PROTEIN K"/>
    <property type="match status" value="1"/>
</dbReference>
<evidence type="ECO:0000256" key="8">
    <source>
        <dbReference type="ARBA" id="ARBA00022989"/>
    </source>
</evidence>
<name>A0ABU3KXE5_9GAMM</name>
<dbReference type="Proteomes" id="UP001305027">
    <property type="component" value="Unassembled WGS sequence"/>
</dbReference>
<sequence>MVRAVRAVRAQLPSRQRGVALLMVLLVVALVSVLAISLSGRLQTSVLRTGNLQQAEQAYWYSLSAEEVVRELLQRELADSEGIASQDQVWYQQSQNGVAFPVVGGSIAGRIKDLHSCFNLNSLRMVTSNDNNNPGGIDGSVLDEATKMRLVRRKAQLRMLLMSIDDSMEGYAVDVIVDSLADWLDPDDDIGAGGSGTYGAESNDYQSQQFPHNAGNTWLNHISEFRLVRGVTAPLYHKIKPYVCVIPRDNSLKINLNTVSSEQANLLHAVSLGALSLEDAKSFINNRPQAGYESVEDAKGNGVLNNAAQGQIRPNLGGGPRDPSVTNEKLGGALEDFDVKSKYFEVHSRITVGDLEIDAHSQLLITNEQTQVLYRGLGEP</sequence>
<evidence type="ECO:0000313" key="13">
    <source>
        <dbReference type="Proteomes" id="UP001305027"/>
    </source>
</evidence>
<keyword evidence="5" id="KW-0997">Cell inner membrane</keyword>
<evidence type="ECO:0000256" key="1">
    <source>
        <dbReference type="ARBA" id="ARBA00004533"/>
    </source>
</evidence>
<evidence type="ECO:0000259" key="10">
    <source>
        <dbReference type="Pfam" id="PF03934"/>
    </source>
</evidence>
<dbReference type="InterPro" id="IPR049031">
    <property type="entry name" value="T2SSK_SAM-like_1st"/>
</dbReference>